<evidence type="ECO:0000313" key="8">
    <source>
        <dbReference type="EMBL" id="MBE9635302.1"/>
    </source>
</evidence>
<dbReference type="CDD" id="cd06225">
    <property type="entry name" value="HAMP"/>
    <property type="match status" value="1"/>
</dbReference>
<dbReference type="Pfam" id="PF00672">
    <property type="entry name" value="HAMP"/>
    <property type="match status" value="1"/>
</dbReference>
<keyword evidence="5" id="KW-1133">Transmembrane helix</keyword>
<dbReference type="PROSITE" id="PS50885">
    <property type="entry name" value="HAMP"/>
    <property type="match status" value="2"/>
</dbReference>
<dbReference type="Pfam" id="PF00015">
    <property type="entry name" value="MCPsignal"/>
    <property type="match status" value="1"/>
</dbReference>
<dbReference type="InterPro" id="IPR003660">
    <property type="entry name" value="HAMP_dom"/>
</dbReference>
<dbReference type="InterPro" id="IPR051310">
    <property type="entry name" value="MCP_chemotaxis"/>
</dbReference>
<dbReference type="EMBL" id="JADFFK010000001">
    <property type="protein sequence ID" value="MBE9635302.1"/>
    <property type="molecule type" value="Genomic_DNA"/>
</dbReference>
<keyword evidence="3" id="KW-0807">Transducer</keyword>
<dbReference type="SMART" id="SM00283">
    <property type="entry name" value="MA"/>
    <property type="match status" value="1"/>
</dbReference>
<feature type="region of interest" description="Disordered" evidence="4">
    <location>
        <begin position="739"/>
        <end position="761"/>
    </location>
</feature>
<gene>
    <name evidence="8" type="ORF">IQ782_00470</name>
</gene>
<keyword evidence="9" id="KW-1185">Reference proteome</keyword>
<feature type="compositionally biased region" description="Polar residues" evidence="4">
    <location>
        <begin position="742"/>
        <end position="752"/>
    </location>
</feature>
<dbReference type="SUPFAM" id="SSF58104">
    <property type="entry name" value="Methyl-accepting chemotaxis protein (MCP) signaling domain"/>
    <property type="match status" value="1"/>
</dbReference>
<dbReference type="PANTHER" id="PTHR43531">
    <property type="entry name" value="PROTEIN ICFG"/>
    <property type="match status" value="1"/>
</dbReference>
<reference evidence="8 9" key="1">
    <citation type="journal article" date="2021" name="Int. J. Syst. Evol. Microbiol.">
        <title>Salipiger mangrovisoli sp. nov., isolated from mangrove soil and the proposal for the reclassification of Paraphaeobacter pallidus as Salipiger pallidus comb. nov.</title>
        <authorList>
            <person name="Du J."/>
            <person name="Liu Y."/>
            <person name="Pei T."/>
            <person name="Deng M.R."/>
            <person name="Zhu H."/>
        </authorList>
    </citation>
    <scope>NUCLEOTIDE SEQUENCE [LARGE SCALE GENOMIC DNA]</scope>
    <source>
        <strain evidence="8 9">6D45A</strain>
    </source>
</reference>
<evidence type="ECO:0000259" key="7">
    <source>
        <dbReference type="PROSITE" id="PS50885"/>
    </source>
</evidence>
<dbReference type="Gene3D" id="6.10.340.10">
    <property type="match status" value="1"/>
</dbReference>
<feature type="domain" description="HAMP" evidence="7">
    <location>
        <begin position="442"/>
        <end position="488"/>
    </location>
</feature>
<evidence type="ECO:0000256" key="5">
    <source>
        <dbReference type="SAM" id="Phobius"/>
    </source>
</evidence>
<keyword evidence="1" id="KW-0145">Chemotaxis</keyword>
<dbReference type="RefSeq" id="WP_194132651.1">
    <property type="nucleotide sequence ID" value="NZ_JADFFK010000001.1"/>
</dbReference>
<dbReference type="Gene3D" id="1.10.287.950">
    <property type="entry name" value="Methyl-accepting chemotaxis protein"/>
    <property type="match status" value="1"/>
</dbReference>
<keyword evidence="5" id="KW-0812">Transmembrane</keyword>
<feature type="domain" description="Methyl-accepting transducer" evidence="6">
    <location>
        <begin position="493"/>
        <end position="722"/>
    </location>
</feature>
<dbReference type="PRINTS" id="PR00260">
    <property type="entry name" value="CHEMTRNSDUCR"/>
</dbReference>
<accession>A0ABR9WVJ8</accession>
<proteinExistence type="inferred from homology"/>
<name>A0ABR9WVJ8_9RHOB</name>
<comment type="caution">
    <text evidence="8">The sequence shown here is derived from an EMBL/GenBank/DDBJ whole genome shotgun (WGS) entry which is preliminary data.</text>
</comment>
<feature type="transmembrane region" description="Helical" evidence="5">
    <location>
        <begin position="15"/>
        <end position="37"/>
    </location>
</feature>
<evidence type="ECO:0000256" key="4">
    <source>
        <dbReference type="SAM" id="MobiDB-lite"/>
    </source>
</evidence>
<dbReference type="Proteomes" id="UP000607796">
    <property type="component" value="Unassembled WGS sequence"/>
</dbReference>
<protein>
    <submittedName>
        <fullName evidence="8">Methyl-accepting chemotaxis protein</fullName>
    </submittedName>
</protein>
<evidence type="ECO:0000256" key="3">
    <source>
        <dbReference type="PROSITE-ProRule" id="PRU00284"/>
    </source>
</evidence>
<evidence type="ECO:0000256" key="1">
    <source>
        <dbReference type="ARBA" id="ARBA00022500"/>
    </source>
</evidence>
<dbReference type="PANTHER" id="PTHR43531:SF11">
    <property type="entry name" value="METHYL-ACCEPTING CHEMOTAXIS PROTEIN 3"/>
    <property type="match status" value="1"/>
</dbReference>
<evidence type="ECO:0000256" key="2">
    <source>
        <dbReference type="ARBA" id="ARBA00029447"/>
    </source>
</evidence>
<comment type="similarity">
    <text evidence="2">Belongs to the methyl-accepting chemotaxis (MCP) protein family.</text>
</comment>
<dbReference type="InterPro" id="IPR004089">
    <property type="entry name" value="MCPsignal_dom"/>
</dbReference>
<feature type="domain" description="HAMP" evidence="7">
    <location>
        <begin position="369"/>
        <end position="422"/>
    </location>
</feature>
<organism evidence="8 9">
    <name type="scientific">Salipiger mangrovisoli</name>
    <dbReference type="NCBI Taxonomy" id="2865933"/>
    <lineage>
        <taxon>Bacteria</taxon>
        <taxon>Pseudomonadati</taxon>
        <taxon>Pseudomonadota</taxon>
        <taxon>Alphaproteobacteria</taxon>
        <taxon>Rhodobacterales</taxon>
        <taxon>Roseobacteraceae</taxon>
        <taxon>Salipiger</taxon>
    </lineage>
</organism>
<keyword evidence="5" id="KW-0472">Membrane</keyword>
<sequence length="761" mass="79200">MSLLRSLSVAVKLPALIIAIAIGCLGVAGAIAYTVSLDQLMHEVSFRLAAVRDTRATLIEAWFDEKLEALGEFVDETSTIEAASAILSTYTGLGPEADAHLRRYYVDENPNPPDDRAALEEAADTTAYSLFHKKFHAGFRSVVEAIDLRDLLIVSTAGEVVYSVRKQGHFATTLGDDGGALGSAVRGALAEGAAFGFGDFAPDPMLDDIFVGFLAMPLANEWGDTVGALVFELEVTQVSNILTMPSALTDTTRIALVGPDLTRRSAGGLSDPRDTPGSAAAENPAFVAALAGESGVADLTLPDGEVLTAAYQPVHLGPADAAASTTWALLAAEPAEVIAAGPRVLLEKLARAAIPVLLAALLVAAFAARNLARPLGRITAAVGEVAGGNYDSEIPAQKRGDEIGHIARALDALRRDLRQSRDDLKSGASSRAAMQSAQEEVVAALQDALARLADGDLGSTIGQEFPADYEGLRNDFNRATDKLQQAMADVSQNAQAINHDVAHIAQASEELGQRTERQAATVEETAAALDQLTASVSEAARNAADVDGIVGKAREDAQVSGEVVRETIEAIGIIEASFQTISGNIKVIDDIAFQTNLLALNAGVEAARAGDAGLGFAVVASEVRLLAQRCSEAASEINTQISASSDHVQNGVRLVGRTGGALKEIIESIRTIAERVTAIAEAAREQSTGLSELNSAVGELDMTTQKNAAMFEQTSAASSDLQSAALALSQNVGRFTLGSAPETWSSAPQSPEAQGFGAASA</sequence>
<evidence type="ECO:0000259" key="6">
    <source>
        <dbReference type="PROSITE" id="PS50111"/>
    </source>
</evidence>
<dbReference type="SMART" id="SM00304">
    <property type="entry name" value="HAMP"/>
    <property type="match status" value="2"/>
</dbReference>
<dbReference type="PROSITE" id="PS50111">
    <property type="entry name" value="CHEMOTAXIS_TRANSDUC_2"/>
    <property type="match status" value="1"/>
</dbReference>
<dbReference type="SUPFAM" id="SSF158472">
    <property type="entry name" value="HAMP domain-like"/>
    <property type="match status" value="1"/>
</dbReference>
<evidence type="ECO:0000313" key="9">
    <source>
        <dbReference type="Proteomes" id="UP000607796"/>
    </source>
</evidence>
<dbReference type="InterPro" id="IPR004090">
    <property type="entry name" value="Chemotax_Me-accpt_rcpt"/>
</dbReference>
<dbReference type="PROSITE" id="PS51257">
    <property type="entry name" value="PROKAR_LIPOPROTEIN"/>
    <property type="match status" value="1"/>
</dbReference>